<comment type="caution">
    <text evidence="1">The sequence shown here is derived from an EMBL/GenBank/DDBJ whole genome shotgun (WGS) entry which is preliminary data.</text>
</comment>
<dbReference type="Proteomes" id="UP001382904">
    <property type="component" value="Unassembled WGS sequence"/>
</dbReference>
<organism evidence="1 2">
    <name type="scientific">Streptomyces caledonius</name>
    <dbReference type="NCBI Taxonomy" id="3134107"/>
    <lineage>
        <taxon>Bacteria</taxon>
        <taxon>Bacillati</taxon>
        <taxon>Actinomycetota</taxon>
        <taxon>Actinomycetes</taxon>
        <taxon>Kitasatosporales</taxon>
        <taxon>Streptomycetaceae</taxon>
        <taxon>Streptomyces</taxon>
    </lineage>
</organism>
<protein>
    <submittedName>
        <fullName evidence="1">Uncharacterized protein</fullName>
    </submittedName>
</protein>
<evidence type="ECO:0000313" key="1">
    <source>
        <dbReference type="EMBL" id="MEJ8642154.1"/>
    </source>
</evidence>
<keyword evidence="2" id="KW-1185">Reference proteome</keyword>
<accession>A0ABU8U2P2</accession>
<evidence type="ECO:0000313" key="2">
    <source>
        <dbReference type="Proteomes" id="UP001382904"/>
    </source>
</evidence>
<dbReference type="EMBL" id="JBBKAM010000002">
    <property type="protein sequence ID" value="MEJ8642154.1"/>
    <property type="molecule type" value="Genomic_DNA"/>
</dbReference>
<proteinExistence type="predicted"/>
<gene>
    <name evidence="1" type="ORF">WKI68_13055</name>
</gene>
<reference evidence="1 2" key="1">
    <citation type="submission" date="2024-03" db="EMBL/GenBank/DDBJ databases">
        <title>Novel Streptomyces species of biotechnological and ecological value are a feature of Machair soil.</title>
        <authorList>
            <person name="Prole J.R."/>
            <person name="Goodfellow M."/>
            <person name="Allenby N."/>
            <person name="Ward A.C."/>
        </authorList>
    </citation>
    <scope>NUCLEOTIDE SEQUENCE [LARGE SCALE GENOMIC DNA]</scope>
    <source>
        <strain evidence="1 2">MS1.HAVA.3</strain>
    </source>
</reference>
<sequence length="61" mass="6310">MGQAQVDGGSLFDPFGLDALGPEEGQGLVDAVDLSQPSVGFGPLAPQDQVLTDIDYIDVSF</sequence>
<name>A0ABU8U2P2_9ACTN</name>